<accession>A0AAN9K4R5</accession>
<evidence type="ECO:0000256" key="1">
    <source>
        <dbReference type="SAM" id="MobiDB-lite"/>
    </source>
</evidence>
<comment type="caution">
    <text evidence="2">The sequence shown here is derived from an EMBL/GenBank/DDBJ whole genome shotgun (WGS) entry which is preliminary data.</text>
</comment>
<dbReference type="EMBL" id="JAYKXN010000002">
    <property type="protein sequence ID" value="KAK7310169.1"/>
    <property type="molecule type" value="Genomic_DNA"/>
</dbReference>
<sequence>MLWGIQSVDIDFEKGEIKAKGKIDLLKILKLIEMKSKKKVELISPKVKPKESTTVEKKPKEIKDILPEHQHSDVENGSER</sequence>
<dbReference type="Proteomes" id="UP001359559">
    <property type="component" value="Unassembled WGS sequence"/>
</dbReference>
<gene>
    <name evidence="2" type="ORF">RJT34_07498</name>
</gene>
<feature type="region of interest" description="Disordered" evidence="1">
    <location>
        <begin position="47"/>
        <end position="80"/>
    </location>
</feature>
<feature type="compositionally biased region" description="Basic and acidic residues" evidence="1">
    <location>
        <begin position="48"/>
        <end position="80"/>
    </location>
</feature>
<proteinExistence type="predicted"/>
<keyword evidence="3" id="KW-1185">Reference proteome</keyword>
<evidence type="ECO:0000313" key="3">
    <source>
        <dbReference type="Proteomes" id="UP001359559"/>
    </source>
</evidence>
<dbReference type="AlphaFoldDB" id="A0AAN9K4R5"/>
<reference evidence="2 3" key="1">
    <citation type="submission" date="2024-01" db="EMBL/GenBank/DDBJ databases">
        <title>The genomes of 5 underutilized Papilionoideae crops provide insights into root nodulation and disease resistance.</title>
        <authorList>
            <person name="Yuan L."/>
        </authorList>
    </citation>
    <scope>NUCLEOTIDE SEQUENCE [LARGE SCALE GENOMIC DNA]</scope>
    <source>
        <strain evidence="2">LY-2023</strain>
        <tissue evidence="2">Leaf</tissue>
    </source>
</reference>
<protein>
    <submittedName>
        <fullName evidence="2">Uncharacterized protein</fullName>
    </submittedName>
</protein>
<name>A0AAN9K4R5_CLITE</name>
<organism evidence="2 3">
    <name type="scientific">Clitoria ternatea</name>
    <name type="common">Butterfly pea</name>
    <dbReference type="NCBI Taxonomy" id="43366"/>
    <lineage>
        <taxon>Eukaryota</taxon>
        <taxon>Viridiplantae</taxon>
        <taxon>Streptophyta</taxon>
        <taxon>Embryophyta</taxon>
        <taxon>Tracheophyta</taxon>
        <taxon>Spermatophyta</taxon>
        <taxon>Magnoliopsida</taxon>
        <taxon>eudicotyledons</taxon>
        <taxon>Gunneridae</taxon>
        <taxon>Pentapetalae</taxon>
        <taxon>rosids</taxon>
        <taxon>fabids</taxon>
        <taxon>Fabales</taxon>
        <taxon>Fabaceae</taxon>
        <taxon>Papilionoideae</taxon>
        <taxon>50 kb inversion clade</taxon>
        <taxon>NPAAA clade</taxon>
        <taxon>indigoferoid/millettioid clade</taxon>
        <taxon>Phaseoleae</taxon>
        <taxon>Clitoria</taxon>
    </lineage>
</organism>
<evidence type="ECO:0000313" key="2">
    <source>
        <dbReference type="EMBL" id="KAK7310169.1"/>
    </source>
</evidence>